<reference evidence="2" key="1">
    <citation type="submission" date="2020-03" db="EMBL/GenBank/DDBJ databases">
        <authorList>
            <person name="He L."/>
        </authorList>
    </citation>
    <scope>NUCLEOTIDE SEQUENCE</scope>
    <source>
        <strain evidence="2">CkLH20</strain>
    </source>
</reference>
<feature type="compositionally biased region" description="Basic and acidic residues" evidence="1">
    <location>
        <begin position="18"/>
        <end position="30"/>
    </location>
</feature>
<reference evidence="2" key="2">
    <citation type="submission" date="2020-11" db="EMBL/GenBank/DDBJ databases">
        <title>Whole genome sequencing of Colletotrichum sp.</title>
        <authorList>
            <person name="Li H."/>
        </authorList>
    </citation>
    <scope>NUCLEOTIDE SEQUENCE</scope>
    <source>
        <strain evidence="2">CkLH20</strain>
    </source>
</reference>
<gene>
    <name evidence="2" type="ORF">CkaCkLH20_03545</name>
</gene>
<dbReference type="Proteomes" id="UP000781932">
    <property type="component" value="Unassembled WGS sequence"/>
</dbReference>
<dbReference type="OrthoDB" id="4794991at2759"/>
<evidence type="ECO:0000313" key="3">
    <source>
        <dbReference type="Proteomes" id="UP000781932"/>
    </source>
</evidence>
<evidence type="ECO:0000313" key="2">
    <source>
        <dbReference type="EMBL" id="KAF9879312.1"/>
    </source>
</evidence>
<feature type="compositionally biased region" description="Polar residues" evidence="1">
    <location>
        <begin position="31"/>
        <end position="43"/>
    </location>
</feature>
<dbReference type="EMBL" id="JAATWM020000008">
    <property type="protein sequence ID" value="KAF9879312.1"/>
    <property type="molecule type" value="Genomic_DNA"/>
</dbReference>
<dbReference type="AlphaFoldDB" id="A0A9P6I9G5"/>
<protein>
    <submittedName>
        <fullName evidence="2">Uncharacterized protein</fullName>
    </submittedName>
</protein>
<proteinExistence type="predicted"/>
<dbReference type="RefSeq" id="XP_038748773.1">
    <property type="nucleotide sequence ID" value="XM_038886264.1"/>
</dbReference>
<dbReference type="GeneID" id="62159338"/>
<keyword evidence="3" id="KW-1185">Reference proteome</keyword>
<feature type="region of interest" description="Disordered" evidence="1">
    <location>
        <begin position="1"/>
        <end position="96"/>
    </location>
</feature>
<accession>A0A9P6I9G5</accession>
<evidence type="ECO:0000256" key="1">
    <source>
        <dbReference type="SAM" id="MobiDB-lite"/>
    </source>
</evidence>
<sequence>MERLEGHKHTHIPFHAGEFQHDSRYQEHRSPQWNISNESSPSIAQRRVAPNTSDGAHDSLVGNDDDIVFISHSDTVSPPPSEGAGSNGTVMNRKPTSIAPPPMLPGSAFTLTSSNITIHNLESQPSGARTIYEWMHGRRCPGDFDVKDISSKASIKVRCPSRVSHSTATHDDNYGMVNHESESFVTGAGDWAAETSLPADFRELDL</sequence>
<comment type="caution">
    <text evidence="2">The sequence shown here is derived from an EMBL/GenBank/DDBJ whole genome shotgun (WGS) entry which is preliminary data.</text>
</comment>
<name>A0A9P6I9G5_9PEZI</name>
<organism evidence="2 3">
    <name type="scientific">Colletotrichum karsti</name>
    <dbReference type="NCBI Taxonomy" id="1095194"/>
    <lineage>
        <taxon>Eukaryota</taxon>
        <taxon>Fungi</taxon>
        <taxon>Dikarya</taxon>
        <taxon>Ascomycota</taxon>
        <taxon>Pezizomycotina</taxon>
        <taxon>Sordariomycetes</taxon>
        <taxon>Hypocreomycetidae</taxon>
        <taxon>Glomerellales</taxon>
        <taxon>Glomerellaceae</taxon>
        <taxon>Colletotrichum</taxon>
        <taxon>Colletotrichum boninense species complex</taxon>
    </lineage>
</organism>